<evidence type="ECO:0000313" key="1">
    <source>
        <dbReference type="EMBL" id="ABS45992.1"/>
    </source>
</evidence>
<reference evidence="1 2" key="1">
    <citation type="journal article" date="2007" name="PLoS Genet.">
        <title>The complete genome sequence of Yersinia pseudotuberculosis IP31758, the causative agent of Far East scarlet-like fever.</title>
        <authorList>
            <person name="Eppinger M."/>
            <person name="Rosovitz M.J."/>
            <person name="Fricke W.F."/>
            <person name="Rasko D.A."/>
            <person name="Kokorina G."/>
            <person name="Fayolle C."/>
            <person name="Lindler L.E."/>
            <person name="Carniel E."/>
            <person name="Ravel J."/>
        </authorList>
    </citation>
    <scope>NUCLEOTIDE SEQUENCE [LARGE SCALE GENOMIC DNA]</scope>
    <source>
        <strain evidence="1 2">IP 31758</strain>
    </source>
</reference>
<dbReference type="AlphaFoldDB" id="A0A0U1QU97"/>
<dbReference type="KEGG" id="ypi:YpsIP31758_1695"/>
<organism evidence="1 2">
    <name type="scientific">Yersinia pseudotuberculosis serotype O:1b (strain IP 31758)</name>
    <dbReference type="NCBI Taxonomy" id="349747"/>
    <lineage>
        <taxon>Bacteria</taxon>
        <taxon>Pseudomonadati</taxon>
        <taxon>Pseudomonadota</taxon>
        <taxon>Gammaproteobacteria</taxon>
        <taxon>Enterobacterales</taxon>
        <taxon>Yersiniaceae</taxon>
        <taxon>Yersinia</taxon>
    </lineage>
</organism>
<gene>
    <name evidence="1" type="ordered locus">YpsIP31758_1695</name>
</gene>
<sequence>MRLFSKKVAIAIRSGKDIAVVSGNKGRPESVTQPPNIF</sequence>
<protein>
    <submittedName>
        <fullName evidence="1">Uncharacterized protein</fullName>
    </submittedName>
</protein>
<name>A0A0U1QU97_YERP3</name>
<dbReference type="HOGENOM" id="CLU_3335192_0_0_6"/>
<dbReference type="Proteomes" id="UP000002412">
    <property type="component" value="Chromosome"/>
</dbReference>
<accession>A0A0U1QU97</accession>
<evidence type="ECO:0000313" key="2">
    <source>
        <dbReference type="Proteomes" id="UP000002412"/>
    </source>
</evidence>
<proteinExistence type="predicted"/>
<dbReference type="EMBL" id="CP000720">
    <property type="protein sequence ID" value="ABS45992.1"/>
    <property type="molecule type" value="Genomic_DNA"/>
</dbReference>